<dbReference type="SUPFAM" id="SSF52091">
    <property type="entry name" value="SpoIIaa-like"/>
    <property type="match status" value="1"/>
</dbReference>
<sequence>MHLIEKTDAAGGIEVDDAEGVVTVRMWGEVDAALREQASQTMAHALTSTARVVVDATEVTFIDSTGLAFILQLHLAAAEQGRRVTLRDPNRTVVGLLDMIGMGGELDLEDEPVTA</sequence>
<dbReference type="RefSeq" id="WP_227568472.1">
    <property type="nucleotide sequence ID" value="NZ_CP101988.1"/>
</dbReference>
<evidence type="ECO:0000313" key="3">
    <source>
        <dbReference type="Proteomes" id="UP001316189"/>
    </source>
</evidence>
<dbReference type="EMBL" id="CP101988">
    <property type="protein sequence ID" value="UUI75432.1"/>
    <property type="molecule type" value="Genomic_DNA"/>
</dbReference>
<dbReference type="InterPro" id="IPR036513">
    <property type="entry name" value="STAS_dom_sf"/>
</dbReference>
<evidence type="ECO:0000259" key="1">
    <source>
        <dbReference type="PROSITE" id="PS50801"/>
    </source>
</evidence>
<accession>A0ABY5KY56</accession>
<keyword evidence="3" id="KW-1185">Reference proteome</keyword>
<evidence type="ECO:0000313" key="2">
    <source>
        <dbReference type="EMBL" id="UUI75432.1"/>
    </source>
</evidence>
<organism evidence="2 3">
    <name type="scientific">Cellulomonas chengniuliangii</name>
    <dbReference type="NCBI Taxonomy" id="2968084"/>
    <lineage>
        <taxon>Bacteria</taxon>
        <taxon>Bacillati</taxon>
        <taxon>Actinomycetota</taxon>
        <taxon>Actinomycetes</taxon>
        <taxon>Micrococcales</taxon>
        <taxon>Cellulomonadaceae</taxon>
        <taxon>Cellulomonas</taxon>
    </lineage>
</organism>
<feature type="domain" description="STAS" evidence="1">
    <location>
        <begin position="11"/>
        <end position="115"/>
    </location>
</feature>
<proteinExistence type="predicted"/>
<name>A0ABY5KY56_9CELL</name>
<dbReference type="Proteomes" id="UP001316189">
    <property type="component" value="Chromosome"/>
</dbReference>
<gene>
    <name evidence="2" type="ORF">NP064_00425</name>
</gene>
<dbReference type="Pfam" id="PF13466">
    <property type="entry name" value="STAS_2"/>
    <property type="match status" value="1"/>
</dbReference>
<dbReference type="InterPro" id="IPR002645">
    <property type="entry name" value="STAS_dom"/>
</dbReference>
<dbReference type="InterPro" id="IPR058548">
    <property type="entry name" value="MlaB-like_STAS"/>
</dbReference>
<dbReference type="PANTHER" id="PTHR33495:SF2">
    <property type="entry name" value="ANTI-SIGMA FACTOR ANTAGONIST TM_1081-RELATED"/>
    <property type="match status" value="1"/>
</dbReference>
<reference evidence="2 3" key="1">
    <citation type="submission" date="2022-07" db="EMBL/GenBank/DDBJ databases">
        <title>Novel species in genus cellulomonas.</title>
        <authorList>
            <person name="Ye L."/>
        </authorList>
    </citation>
    <scope>NUCLEOTIDE SEQUENCE [LARGE SCALE GENOMIC DNA]</scope>
    <source>
        <strain evidence="3">zg-Y338</strain>
    </source>
</reference>
<dbReference type="PROSITE" id="PS50801">
    <property type="entry name" value="STAS"/>
    <property type="match status" value="1"/>
</dbReference>
<dbReference type="CDD" id="cd07043">
    <property type="entry name" value="STAS_anti-anti-sigma_factors"/>
    <property type="match status" value="1"/>
</dbReference>
<protein>
    <submittedName>
        <fullName evidence="2">STAS domain-containing protein</fullName>
    </submittedName>
</protein>
<dbReference type="PANTHER" id="PTHR33495">
    <property type="entry name" value="ANTI-SIGMA FACTOR ANTAGONIST TM_1081-RELATED-RELATED"/>
    <property type="match status" value="1"/>
</dbReference>
<dbReference type="Gene3D" id="3.30.750.24">
    <property type="entry name" value="STAS domain"/>
    <property type="match status" value="1"/>
</dbReference>